<evidence type="ECO:0000259" key="10">
    <source>
        <dbReference type="PROSITE" id="PS50011"/>
    </source>
</evidence>
<dbReference type="RefSeq" id="WP_166385484.1">
    <property type="nucleotide sequence ID" value="NZ_BAAATT010000003.1"/>
</dbReference>
<proteinExistence type="predicted"/>
<keyword evidence="6 7" id="KW-0067">ATP-binding</keyword>
<dbReference type="Pfam" id="PF22888">
    <property type="entry name" value="FIMAH"/>
    <property type="match status" value="1"/>
</dbReference>
<evidence type="ECO:0000256" key="4">
    <source>
        <dbReference type="ARBA" id="ARBA00022741"/>
    </source>
</evidence>
<keyword evidence="4 7" id="KW-0547">Nucleotide-binding</keyword>
<dbReference type="Gene3D" id="1.10.510.10">
    <property type="entry name" value="Transferase(Phosphotransferase) domain 1"/>
    <property type="match status" value="1"/>
</dbReference>
<feature type="region of interest" description="Disordered" evidence="8">
    <location>
        <begin position="342"/>
        <end position="379"/>
    </location>
</feature>
<feature type="domain" description="Protein kinase" evidence="10">
    <location>
        <begin position="9"/>
        <end position="252"/>
    </location>
</feature>
<dbReference type="EMBL" id="BONJ01000026">
    <property type="protein sequence ID" value="GIG16366.1"/>
    <property type="molecule type" value="Genomic_DNA"/>
</dbReference>
<gene>
    <name evidence="11" type="ORF">Cme02nite_46980</name>
</gene>
<dbReference type="PANTHER" id="PTHR43289:SF6">
    <property type="entry name" value="SERINE_THREONINE-PROTEIN KINASE NEKL-3"/>
    <property type="match status" value="1"/>
</dbReference>
<feature type="compositionally biased region" description="Low complexity" evidence="8">
    <location>
        <begin position="342"/>
        <end position="376"/>
    </location>
</feature>
<evidence type="ECO:0000256" key="8">
    <source>
        <dbReference type="SAM" id="MobiDB-lite"/>
    </source>
</evidence>
<reference evidence="11" key="1">
    <citation type="submission" date="2021-01" db="EMBL/GenBank/DDBJ databases">
        <title>Whole genome shotgun sequence of Catellatospora methionotrophica NBRC 14553.</title>
        <authorList>
            <person name="Komaki H."/>
            <person name="Tamura T."/>
        </authorList>
    </citation>
    <scope>NUCLEOTIDE SEQUENCE</scope>
    <source>
        <strain evidence="11">NBRC 14553</strain>
    </source>
</reference>
<keyword evidence="9" id="KW-1133">Transmembrane helix</keyword>
<feature type="binding site" evidence="7">
    <location>
        <position position="38"/>
    </location>
    <ligand>
        <name>ATP</name>
        <dbReference type="ChEBI" id="CHEBI:30616"/>
    </ligand>
</feature>
<evidence type="ECO:0000313" key="12">
    <source>
        <dbReference type="Proteomes" id="UP000660339"/>
    </source>
</evidence>
<dbReference type="InterPro" id="IPR054470">
    <property type="entry name" value="FIMAH_dom"/>
</dbReference>
<keyword evidence="2" id="KW-0723">Serine/threonine-protein kinase</keyword>
<evidence type="ECO:0000313" key="11">
    <source>
        <dbReference type="EMBL" id="GIG16366.1"/>
    </source>
</evidence>
<dbReference type="EC" id="2.7.11.1" evidence="1"/>
<evidence type="ECO:0000256" key="6">
    <source>
        <dbReference type="ARBA" id="ARBA00022840"/>
    </source>
</evidence>
<organism evidence="11 12">
    <name type="scientific">Catellatospora methionotrophica</name>
    <dbReference type="NCBI Taxonomy" id="121620"/>
    <lineage>
        <taxon>Bacteria</taxon>
        <taxon>Bacillati</taxon>
        <taxon>Actinomycetota</taxon>
        <taxon>Actinomycetes</taxon>
        <taxon>Micromonosporales</taxon>
        <taxon>Micromonosporaceae</taxon>
        <taxon>Catellatospora</taxon>
    </lineage>
</organism>
<feature type="transmembrane region" description="Helical" evidence="9">
    <location>
        <begin position="315"/>
        <end position="336"/>
    </location>
</feature>
<dbReference type="Pfam" id="PF00069">
    <property type="entry name" value="Pkinase"/>
    <property type="match status" value="1"/>
</dbReference>
<dbReference type="SUPFAM" id="SSF56112">
    <property type="entry name" value="Protein kinase-like (PK-like)"/>
    <property type="match status" value="1"/>
</dbReference>
<keyword evidence="12" id="KW-1185">Reference proteome</keyword>
<evidence type="ECO:0000256" key="2">
    <source>
        <dbReference type="ARBA" id="ARBA00022527"/>
    </source>
</evidence>
<protein>
    <recommendedName>
        <fullName evidence="1">non-specific serine/threonine protein kinase</fullName>
        <ecNumber evidence="1">2.7.11.1</ecNumber>
    </recommendedName>
</protein>
<dbReference type="InterPro" id="IPR008266">
    <property type="entry name" value="Tyr_kinase_AS"/>
</dbReference>
<dbReference type="PROSITE" id="PS50011">
    <property type="entry name" value="PROTEIN_KINASE_DOM"/>
    <property type="match status" value="1"/>
</dbReference>
<dbReference type="AlphaFoldDB" id="A0A8J3PG41"/>
<dbReference type="PROSITE" id="PS00109">
    <property type="entry name" value="PROTEIN_KINASE_TYR"/>
    <property type="match status" value="1"/>
</dbReference>
<name>A0A8J3PG41_9ACTN</name>
<sequence>MGRLLGARYRVDEEIGHGGMATVWSGQDLRLRRPVAVKILDPARFADTAMRQRFWREAQAVAALPHPHIVAVYDVAVETEDAYVVMELVDGPSVHTLLQDGPLHRDQAVGIAVQTCAALAAAHSAGIVHRDVTAANLLVNSSGTVKVCDFGIAAWQEAAYPSLVAGTRGYTAPEQAAGGPVDARTDVYGLGCSLYAMLTGAPPPTGRDGDGVREDLLRAGVPEPLAALTGQLTSADPRHRPRSAEQVAAQLLAIGETIPDPHTTAQLTDTLIAAPVSPARSGTLVGVASVPPPLPARPTPVRSARPARPDRWLRPVLWGTIAVVAIVAGLILIAFASASAPPGNAAAEPSSAGSAASATRPAAAKPSAKPSPARPADPLGELRQQIDRLARSGGIAGKEAAELRKQVQDVEKRLRRDGNADAADEARELLTKLRDMRGDGDLSAGAYQVLEPLANRLATALDGGTA</sequence>
<keyword evidence="3" id="KW-0808">Transferase</keyword>
<evidence type="ECO:0000256" key="9">
    <source>
        <dbReference type="SAM" id="Phobius"/>
    </source>
</evidence>
<evidence type="ECO:0000256" key="7">
    <source>
        <dbReference type="PROSITE-ProRule" id="PRU10141"/>
    </source>
</evidence>
<dbReference type="PANTHER" id="PTHR43289">
    <property type="entry name" value="MITOGEN-ACTIVATED PROTEIN KINASE KINASE KINASE 20-RELATED"/>
    <property type="match status" value="1"/>
</dbReference>
<dbReference type="PROSITE" id="PS00107">
    <property type="entry name" value="PROTEIN_KINASE_ATP"/>
    <property type="match status" value="1"/>
</dbReference>
<evidence type="ECO:0000256" key="3">
    <source>
        <dbReference type="ARBA" id="ARBA00022679"/>
    </source>
</evidence>
<dbReference type="CDD" id="cd14014">
    <property type="entry name" value="STKc_PknB_like"/>
    <property type="match status" value="1"/>
</dbReference>
<keyword evidence="9" id="KW-0812">Transmembrane</keyword>
<dbReference type="InterPro" id="IPR000719">
    <property type="entry name" value="Prot_kinase_dom"/>
</dbReference>
<dbReference type="Proteomes" id="UP000660339">
    <property type="component" value="Unassembled WGS sequence"/>
</dbReference>
<dbReference type="InterPro" id="IPR017441">
    <property type="entry name" value="Protein_kinase_ATP_BS"/>
</dbReference>
<keyword evidence="5" id="KW-0418">Kinase</keyword>
<evidence type="ECO:0000256" key="1">
    <source>
        <dbReference type="ARBA" id="ARBA00012513"/>
    </source>
</evidence>
<dbReference type="Gene3D" id="3.30.200.20">
    <property type="entry name" value="Phosphorylase Kinase, domain 1"/>
    <property type="match status" value="1"/>
</dbReference>
<dbReference type="GO" id="GO:0005524">
    <property type="term" value="F:ATP binding"/>
    <property type="evidence" value="ECO:0007669"/>
    <property type="project" value="UniProtKB-UniRule"/>
</dbReference>
<comment type="caution">
    <text evidence="11">The sequence shown here is derived from an EMBL/GenBank/DDBJ whole genome shotgun (WGS) entry which is preliminary data.</text>
</comment>
<keyword evidence="9" id="KW-0472">Membrane</keyword>
<dbReference type="InterPro" id="IPR011009">
    <property type="entry name" value="Kinase-like_dom_sf"/>
</dbReference>
<accession>A0A8J3PG41</accession>
<evidence type="ECO:0000256" key="5">
    <source>
        <dbReference type="ARBA" id="ARBA00022777"/>
    </source>
</evidence>
<dbReference type="GO" id="GO:0004674">
    <property type="term" value="F:protein serine/threonine kinase activity"/>
    <property type="evidence" value="ECO:0007669"/>
    <property type="project" value="UniProtKB-KW"/>
</dbReference>